<dbReference type="PIRSF" id="PIRSF004846">
    <property type="entry name" value="ModA"/>
    <property type="match status" value="1"/>
</dbReference>
<dbReference type="InterPro" id="IPR050682">
    <property type="entry name" value="ModA/WtpA"/>
</dbReference>
<dbReference type="InterPro" id="IPR044084">
    <property type="entry name" value="AvModA-like_subst-bd"/>
</dbReference>
<name>A0ABP8V312_9GAMM</name>
<dbReference type="Proteomes" id="UP001500604">
    <property type="component" value="Unassembled WGS sequence"/>
</dbReference>
<sequence>MRIRQRGIVLCFLLLTPFACLAGELNVAVASNFRPVLDALADRFRAETGNTIKVSSASTGVLYSQITYGAPFDVFLSADAQRPKMLEVQALTEPGSRIPYAYGRLVLWHRDKAPVNLPALRQWKGYLAVANPVTAPYGKAADDVLRHLDLLDQKRPLLITGANILQAYQYVASGNVALGFVAYAQLVTDGIDKGIYFVPEELYEPLRQEAVILKASRQKALANDFLIWLQSPDVQRFIHEQGYYPARSVQAQQTDSHAKQG</sequence>
<dbReference type="InterPro" id="IPR005950">
    <property type="entry name" value="ModA"/>
</dbReference>
<dbReference type="Gene3D" id="3.40.190.10">
    <property type="entry name" value="Periplasmic binding protein-like II"/>
    <property type="match status" value="2"/>
</dbReference>
<evidence type="ECO:0000256" key="4">
    <source>
        <dbReference type="SAM" id="SignalP"/>
    </source>
</evidence>
<dbReference type="CDD" id="cd13539">
    <property type="entry name" value="PBP2_AvModA"/>
    <property type="match status" value="1"/>
</dbReference>
<keyword evidence="2" id="KW-0479">Metal-binding</keyword>
<dbReference type="RefSeq" id="WP_345196408.1">
    <property type="nucleotide sequence ID" value="NZ_BAABFL010000381.1"/>
</dbReference>
<dbReference type="Pfam" id="PF13531">
    <property type="entry name" value="SBP_bac_11"/>
    <property type="match status" value="1"/>
</dbReference>
<keyword evidence="6" id="KW-1185">Reference proteome</keyword>
<proteinExistence type="inferred from homology"/>
<keyword evidence="3 4" id="KW-0732">Signal</keyword>
<dbReference type="PANTHER" id="PTHR30632:SF14">
    <property type="entry name" value="TUNGSTATE_MOLYBDATE_CHROMATE-BINDING PROTEIN MODA"/>
    <property type="match status" value="1"/>
</dbReference>
<feature type="signal peptide" evidence="4">
    <location>
        <begin position="1"/>
        <end position="22"/>
    </location>
</feature>
<evidence type="ECO:0000256" key="3">
    <source>
        <dbReference type="ARBA" id="ARBA00022729"/>
    </source>
</evidence>
<reference evidence="6" key="1">
    <citation type="journal article" date="2019" name="Int. J. Syst. Evol. Microbiol.">
        <title>The Global Catalogue of Microorganisms (GCM) 10K type strain sequencing project: providing services to taxonomists for standard genome sequencing and annotation.</title>
        <authorList>
            <consortium name="The Broad Institute Genomics Platform"/>
            <consortium name="The Broad Institute Genome Sequencing Center for Infectious Disease"/>
            <person name="Wu L."/>
            <person name="Ma J."/>
        </authorList>
    </citation>
    <scope>NUCLEOTIDE SEQUENCE [LARGE SCALE GENOMIC DNA]</scope>
    <source>
        <strain evidence="6">JCM 17805</strain>
    </source>
</reference>
<comment type="caution">
    <text evidence="5">The sequence shown here is derived from an EMBL/GenBank/DDBJ whole genome shotgun (WGS) entry which is preliminary data.</text>
</comment>
<dbReference type="SUPFAM" id="SSF53850">
    <property type="entry name" value="Periplasmic binding protein-like II"/>
    <property type="match status" value="1"/>
</dbReference>
<dbReference type="PANTHER" id="PTHR30632">
    <property type="entry name" value="MOLYBDATE-BINDING PERIPLASMIC PROTEIN"/>
    <property type="match status" value="1"/>
</dbReference>
<feature type="chain" id="PRO_5045589646" evidence="4">
    <location>
        <begin position="23"/>
        <end position="261"/>
    </location>
</feature>
<dbReference type="EMBL" id="BAABFL010000381">
    <property type="protein sequence ID" value="GAA4650277.1"/>
    <property type="molecule type" value="Genomic_DNA"/>
</dbReference>
<evidence type="ECO:0000256" key="1">
    <source>
        <dbReference type="ARBA" id="ARBA00009175"/>
    </source>
</evidence>
<accession>A0ABP8V312</accession>
<gene>
    <name evidence="5" type="primary">modA</name>
    <name evidence="5" type="ORF">GCM10023116_25600</name>
</gene>
<organism evidence="5 6">
    <name type="scientific">Kistimonas scapharcae</name>
    <dbReference type="NCBI Taxonomy" id="1036133"/>
    <lineage>
        <taxon>Bacteria</taxon>
        <taxon>Pseudomonadati</taxon>
        <taxon>Pseudomonadota</taxon>
        <taxon>Gammaproteobacteria</taxon>
        <taxon>Oceanospirillales</taxon>
        <taxon>Endozoicomonadaceae</taxon>
        <taxon>Kistimonas</taxon>
    </lineage>
</organism>
<dbReference type="NCBIfam" id="TIGR01256">
    <property type="entry name" value="modA"/>
    <property type="match status" value="1"/>
</dbReference>
<protein>
    <submittedName>
        <fullName evidence="5">Molybdate ABC transporter substrate-binding protein</fullName>
    </submittedName>
</protein>
<comment type="similarity">
    <text evidence="1">Belongs to the bacterial solute-binding protein ModA family.</text>
</comment>
<evidence type="ECO:0000313" key="5">
    <source>
        <dbReference type="EMBL" id="GAA4650277.1"/>
    </source>
</evidence>
<evidence type="ECO:0000256" key="2">
    <source>
        <dbReference type="ARBA" id="ARBA00022723"/>
    </source>
</evidence>
<evidence type="ECO:0000313" key="6">
    <source>
        <dbReference type="Proteomes" id="UP001500604"/>
    </source>
</evidence>